<keyword evidence="3" id="KW-0812">Transmembrane</keyword>
<dbReference type="Pfam" id="PF20153">
    <property type="entry name" value="DUF6535"/>
    <property type="match status" value="1"/>
</dbReference>
<evidence type="ECO:0000256" key="3">
    <source>
        <dbReference type="SAM" id="Phobius"/>
    </source>
</evidence>
<dbReference type="Proteomes" id="UP000736335">
    <property type="component" value="Unassembled WGS sequence"/>
</dbReference>
<evidence type="ECO:0000256" key="1">
    <source>
        <dbReference type="SAM" id="Coils"/>
    </source>
</evidence>
<gene>
    <name evidence="5" type="ORF">BJ322DRAFT_207049</name>
</gene>
<feature type="region of interest" description="Disordered" evidence="2">
    <location>
        <begin position="39"/>
        <end position="102"/>
    </location>
</feature>
<feature type="compositionally biased region" description="Basic residues" evidence="2">
    <location>
        <begin position="52"/>
        <end position="61"/>
    </location>
</feature>
<feature type="coiled-coil region" evidence="1">
    <location>
        <begin position="939"/>
        <end position="966"/>
    </location>
</feature>
<evidence type="ECO:0000259" key="4">
    <source>
        <dbReference type="Pfam" id="PF20153"/>
    </source>
</evidence>
<keyword evidence="3" id="KW-1133">Transmembrane helix</keyword>
<proteinExistence type="predicted"/>
<protein>
    <recommendedName>
        <fullName evidence="4">DUF6535 domain-containing protein</fullName>
    </recommendedName>
</protein>
<feature type="transmembrane region" description="Helical" evidence="3">
    <location>
        <begin position="206"/>
        <end position="230"/>
    </location>
</feature>
<keyword evidence="1" id="KW-0175">Coiled coil</keyword>
<keyword evidence="3" id="KW-0472">Membrane</keyword>
<dbReference type="AlphaFoldDB" id="A0A9P6HC69"/>
<evidence type="ECO:0000313" key="5">
    <source>
        <dbReference type="EMBL" id="KAF9782260.1"/>
    </source>
</evidence>
<sequence>MVTEPTAFYSPLTTYILSLPPVMAGLEEVIENFQADIDGHSSHEDEEGSTHRNNKKRKGFRTRRDSNGSQGPVRTSPLEWSPEERREGSGSRGQNGGKLADGNQDVLFTQMDPCQARFYEDYHKESEVYDKEFLKKYDEDLNTTLIFAGLFSAVASAFIVEVNPSLQPDPNDETAALLRILIYKIDNTTFGNDVPTLPQWTGPPRAIVHVQAILFASLAVSLFSALLAMLGKQWLNQYATTDMRGTTIERSHHRQRKVDGVVTWHFDHVMEALPLMLQAALLLLGCALSRYLWEINIVVASVVIGVTSFGVIFYLFIIIAGAAFESCPYQTPGARVVRHALIPTLRSATSRFVEDSWCYLMPTTLWEGLTRPRLTKKHLIYTLVVLSLTFVAPVRDAWLIGRTLLRSLAASGMRAYHRWFRGTSRSSPQAHGPHEQTAALGLRCISWMLHRSLDKIAHLSTLNHLAEVVEFADFNPTLFAQCFEIFIGCISVNNCKVLVMQGLEPLATASLKSLTRTFYHLLATNPTSIVLDDVRQRHNRVFPTETDFTDLPFGYATIKFHTWATNPRNPRRIQWDDRPPTEEHITLARYLVGAARPGHQRTQGKKAPRWILRFVLHSLSLDPLPPTSVVADCLSIIAIDLDCDIADNMALNESSRVDRISKLIPQRLRTIAEEGERGPFIILRKSINAFLPYAIRLGRDGQRELIDAISEVFNALPAVLDASRREVGPVLDVIMEKSYGIYVWKHTLIYIAPLFEEPISPILTQAIVLSLAYEPWVRDDKLHDKNVVTMLAAAASAVPYTEEVARSVVGALLQVASIGSLRLHIPIELWAWLEKRPPLPPTCIGRKRAARPDFVRYVRELGNIGILKSYLIIVWSEWDFLDREGFPELCNSAREDFRGIGSWDDREDLVERLNHILGELDQGFEHVKRGRTWYGRTNFQRQKKQYRTLRKLLQEVERDAMETLSQSQSNFTCALPLPCP</sequence>
<accession>A0A9P6HC69</accession>
<feature type="domain" description="DUF6535" evidence="4">
    <location>
        <begin position="121"/>
        <end position="294"/>
    </location>
</feature>
<name>A0A9P6HC69_9AGAM</name>
<comment type="caution">
    <text evidence="5">The sequence shown here is derived from an EMBL/GenBank/DDBJ whole genome shotgun (WGS) entry which is preliminary data.</text>
</comment>
<evidence type="ECO:0000313" key="6">
    <source>
        <dbReference type="Proteomes" id="UP000736335"/>
    </source>
</evidence>
<feature type="transmembrane region" description="Helical" evidence="3">
    <location>
        <begin position="299"/>
        <end position="324"/>
    </location>
</feature>
<organism evidence="5 6">
    <name type="scientific">Thelephora terrestris</name>
    <dbReference type="NCBI Taxonomy" id="56493"/>
    <lineage>
        <taxon>Eukaryota</taxon>
        <taxon>Fungi</taxon>
        <taxon>Dikarya</taxon>
        <taxon>Basidiomycota</taxon>
        <taxon>Agaricomycotina</taxon>
        <taxon>Agaricomycetes</taxon>
        <taxon>Thelephorales</taxon>
        <taxon>Thelephoraceae</taxon>
        <taxon>Thelephora</taxon>
    </lineage>
</organism>
<keyword evidence="6" id="KW-1185">Reference proteome</keyword>
<dbReference type="InterPro" id="IPR045338">
    <property type="entry name" value="DUF6535"/>
</dbReference>
<reference evidence="5" key="2">
    <citation type="submission" date="2020-11" db="EMBL/GenBank/DDBJ databases">
        <authorList>
            <consortium name="DOE Joint Genome Institute"/>
            <person name="Kuo A."/>
            <person name="Miyauchi S."/>
            <person name="Kiss E."/>
            <person name="Drula E."/>
            <person name="Kohler A."/>
            <person name="Sanchez-Garcia M."/>
            <person name="Andreopoulos B."/>
            <person name="Barry K.W."/>
            <person name="Bonito G."/>
            <person name="Buee M."/>
            <person name="Carver A."/>
            <person name="Chen C."/>
            <person name="Cichocki N."/>
            <person name="Clum A."/>
            <person name="Culley D."/>
            <person name="Crous P.W."/>
            <person name="Fauchery L."/>
            <person name="Girlanda M."/>
            <person name="Hayes R."/>
            <person name="Keri Z."/>
            <person name="Labutti K."/>
            <person name="Lipzen A."/>
            <person name="Lombard V."/>
            <person name="Magnuson J."/>
            <person name="Maillard F."/>
            <person name="Morin E."/>
            <person name="Murat C."/>
            <person name="Nolan M."/>
            <person name="Ohm R."/>
            <person name="Pangilinan J."/>
            <person name="Pereira M."/>
            <person name="Perotto S."/>
            <person name="Peter M."/>
            <person name="Riley R."/>
            <person name="Sitrit Y."/>
            <person name="Stielow B."/>
            <person name="Szollosi G."/>
            <person name="Zifcakova L."/>
            <person name="Stursova M."/>
            <person name="Spatafora J.W."/>
            <person name="Tedersoo L."/>
            <person name="Vaario L.-M."/>
            <person name="Yamada A."/>
            <person name="Yan M."/>
            <person name="Wang P."/>
            <person name="Xu J."/>
            <person name="Bruns T."/>
            <person name="Baldrian P."/>
            <person name="Vilgalys R."/>
            <person name="Henrissat B."/>
            <person name="Grigoriev I.V."/>
            <person name="Hibbett D."/>
            <person name="Nagy L.G."/>
            <person name="Martin F.M."/>
        </authorList>
    </citation>
    <scope>NUCLEOTIDE SEQUENCE</scope>
    <source>
        <strain evidence="5">UH-Tt-Lm1</strain>
    </source>
</reference>
<evidence type="ECO:0000256" key="2">
    <source>
        <dbReference type="SAM" id="MobiDB-lite"/>
    </source>
</evidence>
<dbReference type="EMBL" id="WIUZ02000012">
    <property type="protein sequence ID" value="KAF9782260.1"/>
    <property type="molecule type" value="Genomic_DNA"/>
</dbReference>
<reference evidence="5" key="1">
    <citation type="journal article" date="2020" name="Nat. Commun.">
        <title>Large-scale genome sequencing of mycorrhizal fungi provides insights into the early evolution of symbiotic traits.</title>
        <authorList>
            <person name="Miyauchi S."/>
            <person name="Kiss E."/>
            <person name="Kuo A."/>
            <person name="Drula E."/>
            <person name="Kohler A."/>
            <person name="Sanchez-Garcia M."/>
            <person name="Morin E."/>
            <person name="Andreopoulos B."/>
            <person name="Barry K.W."/>
            <person name="Bonito G."/>
            <person name="Buee M."/>
            <person name="Carver A."/>
            <person name="Chen C."/>
            <person name="Cichocki N."/>
            <person name="Clum A."/>
            <person name="Culley D."/>
            <person name="Crous P.W."/>
            <person name="Fauchery L."/>
            <person name="Girlanda M."/>
            <person name="Hayes R.D."/>
            <person name="Keri Z."/>
            <person name="LaButti K."/>
            <person name="Lipzen A."/>
            <person name="Lombard V."/>
            <person name="Magnuson J."/>
            <person name="Maillard F."/>
            <person name="Murat C."/>
            <person name="Nolan M."/>
            <person name="Ohm R.A."/>
            <person name="Pangilinan J."/>
            <person name="Pereira M.F."/>
            <person name="Perotto S."/>
            <person name="Peter M."/>
            <person name="Pfister S."/>
            <person name="Riley R."/>
            <person name="Sitrit Y."/>
            <person name="Stielow J.B."/>
            <person name="Szollosi G."/>
            <person name="Zifcakova L."/>
            <person name="Stursova M."/>
            <person name="Spatafora J.W."/>
            <person name="Tedersoo L."/>
            <person name="Vaario L.M."/>
            <person name="Yamada A."/>
            <person name="Yan M."/>
            <person name="Wang P."/>
            <person name="Xu J."/>
            <person name="Bruns T."/>
            <person name="Baldrian P."/>
            <person name="Vilgalys R."/>
            <person name="Dunand C."/>
            <person name="Henrissat B."/>
            <person name="Grigoriev I.V."/>
            <person name="Hibbett D."/>
            <person name="Nagy L.G."/>
            <person name="Martin F.M."/>
        </authorList>
    </citation>
    <scope>NUCLEOTIDE SEQUENCE</scope>
    <source>
        <strain evidence="5">UH-Tt-Lm1</strain>
    </source>
</reference>
<feature type="transmembrane region" description="Helical" evidence="3">
    <location>
        <begin position="141"/>
        <end position="160"/>
    </location>
</feature>